<evidence type="ECO:0000313" key="3">
    <source>
        <dbReference type="EMBL" id="CAF4503476.1"/>
    </source>
</evidence>
<evidence type="ECO:0000313" key="2">
    <source>
        <dbReference type="EMBL" id="CAF1616419.1"/>
    </source>
</evidence>
<gene>
    <name evidence="2" type="ORF">GPM918_LOCUS43450</name>
    <name evidence="3" type="ORF">SRO942_LOCUS44948</name>
</gene>
<dbReference type="Proteomes" id="UP000663829">
    <property type="component" value="Unassembled WGS sequence"/>
</dbReference>
<dbReference type="EMBL" id="CAJOBC010106414">
    <property type="protein sequence ID" value="CAF4503476.1"/>
    <property type="molecule type" value="Genomic_DNA"/>
</dbReference>
<protein>
    <submittedName>
        <fullName evidence="2">Uncharacterized protein</fullName>
    </submittedName>
</protein>
<comment type="caution">
    <text evidence="2">The sequence shown here is derived from an EMBL/GenBank/DDBJ whole genome shotgun (WGS) entry which is preliminary data.</text>
</comment>
<dbReference type="Proteomes" id="UP000681722">
    <property type="component" value="Unassembled WGS sequence"/>
</dbReference>
<accession>A0A816C3L8</accession>
<organism evidence="2 4">
    <name type="scientific">Didymodactylos carnosus</name>
    <dbReference type="NCBI Taxonomy" id="1234261"/>
    <lineage>
        <taxon>Eukaryota</taxon>
        <taxon>Metazoa</taxon>
        <taxon>Spiralia</taxon>
        <taxon>Gnathifera</taxon>
        <taxon>Rotifera</taxon>
        <taxon>Eurotatoria</taxon>
        <taxon>Bdelloidea</taxon>
        <taxon>Philodinida</taxon>
        <taxon>Philodinidae</taxon>
        <taxon>Didymodactylos</taxon>
    </lineage>
</organism>
<dbReference type="EMBL" id="CAJNOQ010039436">
    <property type="protein sequence ID" value="CAF1616419.1"/>
    <property type="molecule type" value="Genomic_DNA"/>
</dbReference>
<dbReference type="AlphaFoldDB" id="A0A816C3L8"/>
<name>A0A816C3L8_9BILA</name>
<sequence length="50" mass="6027">DEALRTNHYLHQQRLQTNGNSSPQHTSQFEQVQTILDLYHNRKQINEHEK</sequence>
<feature type="region of interest" description="Disordered" evidence="1">
    <location>
        <begin position="1"/>
        <end position="27"/>
    </location>
</feature>
<evidence type="ECO:0000256" key="1">
    <source>
        <dbReference type="SAM" id="MobiDB-lite"/>
    </source>
</evidence>
<feature type="non-terminal residue" evidence="2">
    <location>
        <position position="1"/>
    </location>
</feature>
<evidence type="ECO:0000313" key="4">
    <source>
        <dbReference type="Proteomes" id="UP000663829"/>
    </source>
</evidence>
<reference evidence="2" key="1">
    <citation type="submission" date="2021-02" db="EMBL/GenBank/DDBJ databases">
        <authorList>
            <person name="Nowell W R."/>
        </authorList>
    </citation>
    <scope>NUCLEOTIDE SEQUENCE</scope>
</reference>
<feature type="compositionally biased region" description="Polar residues" evidence="1">
    <location>
        <begin position="9"/>
        <end position="27"/>
    </location>
</feature>
<keyword evidence="4" id="KW-1185">Reference proteome</keyword>
<proteinExistence type="predicted"/>